<dbReference type="OrthoDB" id="374635at2157"/>
<dbReference type="InterPro" id="IPR007016">
    <property type="entry name" value="O-antigen_ligase-rel_domated"/>
</dbReference>
<dbReference type="RefSeq" id="WP_053968902.1">
    <property type="nucleotide sequence ID" value="NZ_LIUF01000005.1"/>
</dbReference>
<evidence type="ECO:0000256" key="1">
    <source>
        <dbReference type="ARBA" id="ARBA00004141"/>
    </source>
</evidence>
<proteinExistence type="predicted"/>
<feature type="transmembrane region" description="Helical" evidence="6">
    <location>
        <begin position="100"/>
        <end position="117"/>
    </location>
</feature>
<organism evidence="8 10">
    <name type="scientific">Haloarcula rubripromontorii</name>
    <dbReference type="NCBI Taxonomy" id="1705562"/>
    <lineage>
        <taxon>Archaea</taxon>
        <taxon>Methanobacteriati</taxon>
        <taxon>Methanobacteriota</taxon>
        <taxon>Stenosarchaea group</taxon>
        <taxon>Halobacteria</taxon>
        <taxon>Halobacteriales</taxon>
        <taxon>Haloarculaceae</taxon>
        <taxon>Haloarcula</taxon>
    </lineage>
</organism>
<evidence type="ECO:0000256" key="5">
    <source>
        <dbReference type="SAM" id="MobiDB-lite"/>
    </source>
</evidence>
<dbReference type="Proteomes" id="UP000610611">
    <property type="component" value="Unassembled WGS sequence"/>
</dbReference>
<feature type="transmembrane region" description="Helical" evidence="6">
    <location>
        <begin position="70"/>
        <end position="88"/>
    </location>
</feature>
<evidence type="ECO:0000259" key="7">
    <source>
        <dbReference type="Pfam" id="PF04932"/>
    </source>
</evidence>
<feature type="transmembrane region" description="Helical" evidence="6">
    <location>
        <begin position="322"/>
        <end position="350"/>
    </location>
</feature>
<reference evidence="9" key="2">
    <citation type="submission" date="2019-12" db="EMBL/GenBank/DDBJ databases">
        <title>The whole-genome sequencing of Haloarcula japonica strain pws8.</title>
        <authorList>
            <person name="Verma D.K."/>
            <person name="Gopal K."/>
            <person name="Prasad E.S."/>
        </authorList>
    </citation>
    <scope>NUCLEOTIDE SEQUENCE</scope>
    <source>
        <strain evidence="9">Pws8</strain>
    </source>
</reference>
<dbReference type="Proteomes" id="UP000037729">
    <property type="component" value="Unassembled WGS sequence"/>
</dbReference>
<evidence type="ECO:0000256" key="3">
    <source>
        <dbReference type="ARBA" id="ARBA00022989"/>
    </source>
</evidence>
<feature type="domain" description="O-antigen ligase-related" evidence="7">
    <location>
        <begin position="208"/>
        <end position="338"/>
    </location>
</feature>
<dbReference type="PATRIC" id="fig|1705562.3.peg.3914"/>
<keyword evidence="3 6" id="KW-1133">Transmembrane helix</keyword>
<name>A0A0M9AJ32_9EURY</name>
<comment type="subcellular location">
    <subcellularLocation>
        <location evidence="1">Membrane</location>
        <topology evidence="1">Multi-pass membrane protein</topology>
    </subcellularLocation>
</comment>
<accession>A0A0M9AJ32</accession>
<protein>
    <recommendedName>
        <fullName evidence="7">O-antigen ligase-related domain-containing protein</fullName>
    </recommendedName>
</protein>
<dbReference type="AlphaFoldDB" id="A0A0M9AJ32"/>
<evidence type="ECO:0000256" key="4">
    <source>
        <dbReference type="ARBA" id="ARBA00023136"/>
    </source>
</evidence>
<feature type="transmembrane region" description="Helical" evidence="6">
    <location>
        <begin position="362"/>
        <end position="383"/>
    </location>
</feature>
<dbReference type="GO" id="GO:0016020">
    <property type="term" value="C:membrane"/>
    <property type="evidence" value="ECO:0007669"/>
    <property type="project" value="UniProtKB-SubCell"/>
</dbReference>
<feature type="transmembrane region" description="Helical" evidence="6">
    <location>
        <begin position="129"/>
        <end position="156"/>
    </location>
</feature>
<feature type="transmembrane region" description="Helical" evidence="6">
    <location>
        <begin position="201"/>
        <end position="219"/>
    </location>
</feature>
<evidence type="ECO:0000313" key="10">
    <source>
        <dbReference type="Proteomes" id="UP000037729"/>
    </source>
</evidence>
<dbReference type="Pfam" id="PF04932">
    <property type="entry name" value="Wzy_C"/>
    <property type="match status" value="1"/>
</dbReference>
<comment type="caution">
    <text evidence="8">The sequence shown here is derived from an EMBL/GenBank/DDBJ whole genome shotgun (WGS) entry which is preliminary data.</text>
</comment>
<keyword evidence="10" id="KW-1185">Reference proteome</keyword>
<evidence type="ECO:0000256" key="2">
    <source>
        <dbReference type="ARBA" id="ARBA00022692"/>
    </source>
</evidence>
<feature type="transmembrane region" description="Helical" evidence="6">
    <location>
        <begin position="41"/>
        <end position="58"/>
    </location>
</feature>
<evidence type="ECO:0000313" key="9">
    <source>
        <dbReference type="EMBL" id="NLV05983.1"/>
    </source>
</evidence>
<dbReference type="EMBL" id="LIUF01000005">
    <property type="protein sequence ID" value="KOX91875.1"/>
    <property type="molecule type" value="Genomic_DNA"/>
</dbReference>
<dbReference type="EMBL" id="WOWB01000001">
    <property type="protein sequence ID" value="NLV05983.1"/>
    <property type="molecule type" value="Genomic_DNA"/>
</dbReference>
<feature type="region of interest" description="Disordered" evidence="5">
    <location>
        <begin position="411"/>
        <end position="433"/>
    </location>
</feature>
<sequence length="433" mass="47522">MEALKKTGLSTEDLDAVDLLVLCMVFSLPFAGYAIPTGIVFVSPTNLLILTAITVLTIRQLLRAEISRLSLLYLVVILFVTFLLYNVLAQAINGGSYRRIITQVGYLMLVVSLLLYVDSWKRLHTVLSTVFLSSLAISVIGIVSSLTGVFFGGEFLPSRSIASYIIPFTRTSGIELSHGEIGMFSLGSLPYVVFRSKRSGQYLPFVGVAVILFYIVFILQSRSTWGALLAMVYVAFYLYPLRNSSVRTPIALLRLAGIVLLPLTIAFVFHLFTGLESGGGSLTHRLTQLKVSYRLISENILTGVGWGNIRQHFFRNRLPHNAFLIIGVGAGIPAIAFITGVITTTCGFLLRLVSGSKLIEHRLLALALLTSMTAVVVEANFLVGFGKAGWMWVGIALAFIDLQQRASVTAPQYQSDDQRHVRRSGGDDQNNIY</sequence>
<evidence type="ECO:0000256" key="6">
    <source>
        <dbReference type="SAM" id="Phobius"/>
    </source>
</evidence>
<dbReference type="InterPro" id="IPR051533">
    <property type="entry name" value="WaaL-like"/>
</dbReference>
<feature type="transmembrane region" description="Helical" evidence="6">
    <location>
        <begin position="176"/>
        <end position="194"/>
    </location>
</feature>
<reference evidence="8 10" key="1">
    <citation type="submission" date="2015-08" db="EMBL/GenBank/DDBJ databases">
        <title>Genomes of Isolates from Cabo Rojo, PR.</title>
        <authorList>
            <person name="Sanchez-Nieves R.L."/>
            <person name="Montalvo-Rodriguez R."/>
        </authorList>
    </citation>
    <scope>NUCLEOTIDE SEQUENCE [LARGE SCALE GENOMIC DNA]</scope>
    <source>
        <strain evidence="8 10">SL3</strain>
    </source>
</reference>
<gene>
    <name evidence="8" type="ORF">AMS69_15080</name>
    <name evidence="9" type="ORF">GOC83_07555</name>
</gene>
<keyword evidence="2 6" id="KW-0812">Transmembrane</keyword>
<feature type="transmembrane region" description="Helical" evidence="6">
    <location>
        <begin position="225"/>
        <end position="241"/>
    </location>
</feature>
<dbReference type="PANTHER" id="PTHR37422">
    <property type="entry name" value="TEICHURONIC ACID BIOSYNTHESIS PROTEIN TUAE"/>
    <property type="match status" value="1"/>
</dbReference>
<dbReference type="PANTHER" id="PTHR37422:SF13">
    <property type="entry name" value="LIPOPOLYSACCHARIDE BIOSYNTHESIS PROTEIN PA4999-RELATED"/>
    <property type="match status" value="1"/>
</dbReference>
<feature type="transmembrane region" description="Helical" evidence="6">
    <location>
        <begin position="253"/>
        <end position="272"/>
    </location>
</feature>
<evidence type="ECO:0000313" key="8">
    <source>
        <dbReference type="EMBL" id="KOX91875.1"/>
    </source>
</evidence>
<keyword evidence="4 6" id="KW-0472">Membrane</keyword>